<dbReference type="Proteomes" id="UP000027997">
    <property type="component" value="Unassembled WGS sequence"/>
</dbReference>
<keyword evidence="1" id="KW-0472">Membrane</keyword>
<sequence>MVIGLVLIVYSGSMYIQSGEVAQTIPLEIAGDTEGTVELTPDMSPVRVILNTEFISRTKSEAVRFYSYTIDIKDDQNNEVLSQSGALTLRRESKDIPANELSRTQRRIHSIDAFSIPRKSTYHWETGLLNRQARVSSAHLEIRRNVQTELPMSLWLGLGLLIGGIFLGFFITKRGEE</sequence>
<name>A0A081KBV6_9GAMM</name>
<proteinExistence type="predicted"/>
<dbReference type="STRING" id="305900.GV64_13585"/>
<gene>
    <name evidence="2" type="ORF">GV64_13585</name>
</gene>
<keyword evidence="1" id="KW-1133">Transmembrane helix</keyword>
<keyword evidence="1" id="KW-0812">Transmembrane</keyword>
<evidence type="ECO:0000256" key="1">
    <source>
        <dbReference type="SAM" id="Phobius"/>
    </source>
</evidence>
<dbReference type="EMBL" id="JOJP01000001">
    <property type="protein sequence ID" value="KEI71632.1"/>
    <property type="molecule type" value="Genomic_DNA"/>
</dbReference>
<accession>A0A081KBV6</accession>
<evidence type="ECO:0000313" key="2">
    <source>
        <dbReference type="EMBL" id="KEI71632.1"/>
    </source>
</evidence>
<keyword evidence="3" id="KW-1185">Reference proteome</keyword>
<feature type="transmembrane region" description="Helical" evidence="1">
    <location>
        <begin position="152"/>
        <end position="171"/>
    </location>
</feature>
<reference evidence="2 3" key="1">
    <citation type="submission" date="2014-06" db="EMBL/GenBank/DDBJ databases">
        <title>Whole Genome Sequences of Three Symbiotic Endozoicomonas Bacteria.</title>
        <authorList>
            <person name="Neave M.J."/>
            <person name="Apprill A."/>
            <person name="Voolstra C.R."/>
        </authorList>
    </citation>
    <scope>NUCLEOTIDE SEQUENCE [LARGE SCALE GENOMIC DNA]</scope>
    <source>
        <strain evidence="2 3">DSM 22380</strain>
    </source>
</reference>
<comment type="caution">
    <text evidence="2">The sequence shown here is derived from an EMBL/GenBank/DDBJ whole genome shotgun (WGS) entry which is preliminary data.</text>
</comment>
<dbReference type="AlphaFoldDB" id="A0A081KBV6"/>
<evidence type="ECO:0000313" key="3">
    <source>
        <dbReference type="Proteomes" id="UP000027997"/>
    </source>
</evidence>
<organism evidence="2 3">
    <name type="scientific">Endozoicomonas elysicola</name>
    <dbReference type="NCBI Taxonomy" id="305900"/>
    <lineage>
        <taxon>Bacteria</taxon>
        <taxon>Pseudomonadati</taxon>
        <taxon>Pseudomonadota</taxon>
        <taxon>Gammaproteobacteria</taxon>
        <taxon>Oceanospirillales</taxon>
        <taxon>Endozoicomonadaceae</taxon>
        <taxon>Endozoicomonas</taxon>
    </lineage>
</organism>
<protein>
    <submittedName>
        <fullName evidence="2">Uncharacterized protein</fullName>
    </submittedName>
</protein>